<evidence type="ECO:0000313" key="2">
    <source>
        <dbReference type="Proteomes" id="UP001151699"/>
    </source>
</evidence>
<dbReference type="EMBL" id="WJQU01000002">
    <property type="protein sequence ID" value="KAJ6641802.1"/>
    <property type="molecule type" value="Genomic_DNA"/>
</dbReference>
<protein>
    <submittedName>
        <fullName evidence="1">Uncharacterized protein</fullName>
    </submittedName>
</protein>
<sequence>MEDITNMNFELGTKNPTLMDKPFWKYMISSRPEESIFDVLSKTGVGTKGKVVYCFCRHGIAGAYLPDGRMIYTGGQHDTDDKLPENYPLEKRPPLETATFLGSKNMNDITIYGYPENVFPKNSFHTACHVRSADGKDYVYIIGGTICEEGEITQVYRLSVSDFSIERVEMSGDGPKCCVTLCTSKGLTKNGRTVVQMSVTHRCKLPQEILVYELDIETNVWTVLE</sequence>
<evidence type="ECO:0000313" key="1">
    <source>
        <dbReference type="EMBL" id="KAJ6641802.1"/>
    </source>
</evidence>
<dbReference type="Proteomes" id="UP001151699">
    <property type="component" value="Chromosome B"/>
</dbReference>
<accession>A0A9Q0S1A3</accession>
<gene>
    <name evidence="1" type="ORF">Bhyg_06745</name>
</gene>
<dbReference type="AlphaFoldDB" id="A0A9Q0S1A3"/>
<organism evidence="1 2">
    <name type="scientific">Pseudolycoriella hygida</name>
    <dbReference type="NCBI Taxonomy" id="35572"/>
    <lineage>
        <taxon>Eukaryota</taxon>
        <taxon>Metazoa</taxon>
        <taxon>Ecdysozoa</taxon>
        <taxon>Arthropoda</taxon>
        <taxon>Hexapoda</taxon>
        <taxon>Insecta</taxon>
        <taxon>Pterygota</taxon>
        <taxon>Neoptera</taxon>
        <taxon>Endopterygota</taxon>
        <taxon>Diptera</taxon>
        <taxon>Nematocera</taxon>
        <taxon>Sciaroidea</taxon>
        <taxon>Sciaridae</taxon>
        <taxon>Pseudolycoriella</taxon>
    </lineage>
</organism>
<feature type="non-terminal residue" evidence="1">
    <location>
        <position position="225"/>
    </location>
</feature>
<keyword evidence="2" id="KW-1185">Reference proteome</keyword>
<dbReference type="SUPFAM" id="SSF50965">
    <property type="entry name" value="Galactose oxidase, central domain"/>
    <property type="match status" value="1"/>
</dbReference>
<dbReference type="InterPro" id="IPR011043">
    <property type="entry name" value="Gal_Oxase/kelch_b-propeller"/>
</dbReference>
<proteinExistence type="predicted"/>
<name>A0A9Q0S1A3_9DIPT</name>
<dbReference type="OrthoDB" id="432528at2759"/>
<comment type="caution">
    <text evidence="1">The sequence shown here is derived from an EMBL/GenBank/DDBJ whole genome shotgun (WGS) entry which is preliminary data.</text>
</comment>
<reference evidence="1" key="1">
    <citation type="submission" date="2022-07" db="EMBL/GenBank/DDBJ databases">
        <authorList>
            <person name="Trinca V."/>
            <person name="Uliana J.V.C."/>
            <person name="Torres T.T."/>
            <person name="Ward R.J."/>
            <person name="Monesi N."/>
        </authorList>
    </citation>
    <scope>NUCLEOTIDE SEQUENCE</scope>
    <source>
        <strain evidence="1">HSMRA1968</strain>
        <tissue evidence="1">Whole embryos</tissue>
    </source>
</reference>